<evidence type="ECO:0000313" key="2">
    <source>
        <dbReference type="Proteomes" id="UP000790377"/>
    </source>
</evidence>
<evidence type="ECO:0000313" key="1">
    <source>
        <dbReference type="EMBL" id="KAH7914418.1"/>
    </source>
</evidence>
<dbReference type="Proteomes" id="UP000790377">
    <property type="component" value="Unassembled WGS sequence"/>
</dbReference>
<protein>
    <submittedName>
        <fullName evidence="1">Uncharacterized protein</fullName>
    </submittedName>
</protein>
<accession>A0ACB8AN23</accession>
<proteinExistence type="predicted"/>
<sequence length="245" mass="25538">MRKDQSNVTEPVVNGEDSRGIPVQLGARLSEPSPIVARPSGSIANFQASAISPSFLENLRSHQLVAPLDGPLVLPATLSCGASITSIRHPPSSNVAETQTTALHTVHPKVVMPGSLSHYNSIVRERRKTGSPHSGASSASSSKDSAIPKETEKPSLSFGAASTTKPNASAPPTGLPTRPDITRRSPAGGRPASLLTRGHLSAAPSYAYPPAPMMPGSLQDGEDASQSWNKKSPSTQGIGSELFHF</sequence>
<gene>
    <name evidence="1" type="ORF">BJ138DRAFT_1143969</name>
</gene>
<keyword evidence="2" id="KW-1185">Reference proteome</keyword>
<dbReference type="EMBL" id="MU267614">
    <property type="protein sequence ID" value="KAH7914418.1"/>
    <property type="molecule type" value="Genomic_DNA"/>
</dbReference>
<reference evidence="1" key="1">
    <citation type="journal article" date="2021" name="New Phytol.">
        <title>Evolutionary innovations through gain and loss of genes in the ectomycorrhizal Boletales.</title>
        <authorList>
            <person name="Wu G."/>
            <person name="Miyauchi S."/>
            <person name="Morin E."/>
            <person name="Kuo A."/>
            <person name="Drula E."/>
            <person name="Varga T."/>
            <person name="Kohler A."/>
            <person name="Feng B."/>
            <person name="Cao Y."/>
            <person name="Lipzen A."/>
            <person name="Daum C."/>
            <person name="Hundley H."/>
            <person name="Pangilinan J."/>
            <person name="Johnson J."/>
            <person name="Barry K."/>
            <person name="LaButti K."/>
            <person name="Ng V."/>
            <person name="Ahrendt S."/>
            <person name="Min B."/>
            <person name="Choi I.G."/>
            <person name="Park H."/>
            <person name="Plett J.M."/>
            <person name="Magnuson J."/>
            <person name="Spatafora J.W."/>
            <person name="Nagy L.G."/>
            <person name="Henrissat B."/>
            <person name="Grigoriev I.V."/>
            <person name="Yang Z.L."/>
            <person name="Xu J."/>
            <person name="Martin F.M."/>
        </authorList>
    </citation>
    <scope>NUCLEOTIDE SEQUENCE</scope>
    <source>
        <strain evidence="1">ATCC 28755</strain>
    </source>
</reference>
<comment type="caution">
    <text evidence="1">The sequence shown here is derived from an EMBL/GenBank/DDBJ whole genome shotgun (WGS) entry which is preliminary data.</text>
</comment>
<name>A0ACB8AN23_9AGAM</name>
<organism evidence="1 2">
    <name type="scientific">Hygrophoropsis aurantiaca</name>
    <dbReference type="NCBI Taxonomy" id="72124"/>
    <lineage>
        <taxon>Eukaryota</taxon>
        <taxon>Fungi</taxon>
        <taxon>Dikarya</taxon>
        <taxon>Basidiomycota</taxon>
        <taxon>Agaricomycotina</taxon>
        <taxon>Agaricomycetes</taxon>
        <taxon>Agaricomycetidae</taxon>
        <taxon>Boletales</taxon>
        <taxon>Coniophorineae</taxon>
        <taxon>Hygrophoropsidaceae</taxon>
        <taxon>Hygrophoropsis</taxon>
    </lineage>
</organism>